<dbReference type="InterPro" id="IPR036782">
    <property type="entry name" value="NE0471-like_N"/>
</dbReference>
<evidence type="ECO:0000313" key="2">
    <source>
        <dbReference type="Proteomes" id="UP000029669"/>
    </source>
</evidence>
<dbReference type="EMBL" id="CP009170">
    <property type="protein sequence ID" value="AIS53297.1"/>
    <property type="molecule type" value="Genomic_DNA"/>
</dbReference>
<dbReference type="eggNOG" id="ENOG50331XR">
    <property type="taxonomic scope" value="Bacteria"/>
</dbReference>
<protein>
    <recommendedName>
        <fullName evidence="3">DUF2442 domain-containing protein</fullName>
    </recommendedName>
</protein>
<organism evidence="1 2">
    <name type="scientific">Thermoanaerobacter kivui</name>
    <name type="common">Acetogenium kivui</name>
    <dbReference type="NCBI Taxonomy" id="2325"/>
    <lineage>
        <taxon>Bacteria</taxon>
        <taxon>Bacillati</taxon>
        <taxon>Bacillota</taxon>
        <taxon>Clostridia</taxon>
        <taxon>Thermoanaerobacterales</taxon>
        <taxon>Thermoanaerobacteraceae</taxon>
        <taxon>Thermoanaerobacter</taxon>
    </lineage>
</organism>
<dbReference type="RefSeq" id="WP_003870397.1">
    <property type="nucleotide sequence ID" value="NZ_CP009170.1"/>
</dbReference>
<sequence>MYKVVSVKATDDYKLLVTFDNGIVKEYDMKPKLNEWPFELLKNKAFFKAVKVDPGGYGVSWNSEMDLSEYELWKNGKEVNHSLN</sequence>
<dbReference type="STRING" id="2325.TKV_c21650"/>
<dbReference type="Gene3D" id="3.30.2020.10">
    <property type="entry name" value="NE0471-like N-terminal domain"/>
    <property type="match status" value="1"/>
</dbReference>
<reference evidence="2" key="1">
    <citation type="journal article" date="2015" name="Genome Announc.">
        <title>Whole-Genome Sequences of 80 Environmental and Clinical Isolates of Burkholderia pseudomallei.</title>
        <authorList>
            <person name="Johnson S.L."/>
            <person name="Baker A.L."/>
            <person name="Chain P.S."/>
            <person name="Currie B.J."/>
            <person name="Daligault H.E."/>
            <person name="Davenport K.W."/>
            <person name="Davis C.B."/>
            <person name="Inglis T.J."/>
            <person name="Kaestli M."/>
            <person name="Koren S."/>
            <person name="Mayo M."/>
            <person name="Merritt A.J."/>
            <person name="Price E.P."/>
            <person name="Sarovich D.S."/>
            <person name="Warner J."/>
            <person name="Rosovitz M.J."/>
        </authorList>
    </citation>
    <scope>NUCLEOTIDE SEQUENCE [LARGE SCALE GENOMIC DNA]</scope>
    <source>
        <strain evidence="2">DSM 2030</strain>
    </source>
</reference>
<name>A0A097AU00_THEKI</name>
<dbReference type="Pfam" id="PF10387">
    <property type="entry name" value="DUF2442"/>
    <property type="match status" value="1"/>
</dbReference>
<dbReference type="AlphaFoldDB" id="A0A097AU00"/>
<dbReference type="HOGENOM" id="CLU_153045_2_0_9"/>
<dbReference type="OrthoDB" id="427321at2"/>
<proteinExistence type="predicted"/>
<dbReference type="SUPFAM" id="SSF143880">
    <property type="entry name" value="NE0471 N-terminal domain-like"/>
    <property type="match status" value="1"/>
</dbReference>
<evidence type="ECO:0008006" key="3">
    <source>
        <dbReference type="Google" id="ProtNLM"/>
    </source>
</evidence>
<accession>A0A097AU00</accession>
<keyword evidence="2" id="KW-1185">Reference proteome</keyword>
<gene>
    <name evidence="1" type="ORF">TKV_c21650</name>
</gene>
<dbReference type="Proteomes" id="UP000029669">
    <property type="component" value="Chromosome"/>
</dbReference>
<dbReference type="KEGG" id="tki:TKV_c21650"/>
<dbReference type="InterPro" id="IPR018841">
    <property type="entry name" value="DUF2442"/>
</dbReference>
<evidence type="ECO:0000313" key="1">
    <source>
        <dbReference type="EMBL" id="AIS53297.1"/>
    </source>
</evidence>